<dbReference type="GO" id="GO:0005524">
    <property type="term" value="F:ATP binding"/>
    <property type="evidence" value="ECO:0007669"/>
    <property type="project" value="InterPro"/>
</dbReference>
<keyword evidence="4" id="KW-1185">Reference proteome</keyword>
<dbReference type="CDD" id="cd19481">
    <property type="entry name" value="RecA-like_protease"/>
    <property type="match status" value="1"/>
</dbReference>
<dbReference type="OrthoDB" id="10042665at2759"/>
<reference evidence="3" key="1">
    <citation type="journal article" date="2020" name="Stud. Mycol.">
        <title>101 Dothideomycetes genomes: a test case for predicting lifestyles and emergence of pathogens.</title>
        <authorList>
            <person name="Haridas S."/>
            <person name="Albert R."/>
            <person name="Binder M."/>
            <person name="Bloem J."/>
            <person name="Labutti K."/>
            <person name="Salamov A."/>
            <person name="Andreopoulos B."/>
            <person name="Baker S."/>
            <person name="Barry K."/>
            <person name="Bills G."/>
            <person name="Bluhm B."/>
            <person name="Cannon C."/>
            <person name="Castanera R."/>
            <person name="Culley D."/>
            <person name="Daum C."/>
            <person name="Ezra D."/>
            <person name="Gonzalez J."/>
            <person name="Henrissat B."/>
            <person name="Kuo A."/>
            <person name="Liang C."/>
            <person name="Lipzen A."/>
            <person name="Lutzoni F."/>
            <person name="Magnuson J."/>
            <person name="Mondo S."/>
            <person name="Nolan M."/>
            <person name="Ohm R."/>
            <person name="Pangilinan J."/>
            <person name="Park H.-J."/>
            <person name="Ramirez L."/>
            <person name="Alfaro M."/>
            <person name="Sun H."/>
            <person name="Tritt A."/>
            <person name="Yoshinaga Y."/>
            <person name="Zwiers L.-H."/>
            <person name="Turgeon B."/>
            <person name="Goodwin S."/>
            <person name="Spatafora J."/>
            <person name="Crous P."/>
            <person name="Grigoriev I."/>
        </authorList>
    </citation>
    <scope>NUCLEOTIDE SEQUENCE</scope>
    <source>
        <strain evidence="3">CBS 627.86</strain>
    </source>
</reference>
<evidence type="ECO:0000259" key="2">
    <source>
        <dbReference type="SMART" id="SM00382"/>
    </source>
</evidence>
<organism evidence="3 4">
    <name type="scientific">Lophiotrema nucula</name>
    <dbReference type="NCBI Taxonomy" id="690887"/>
    <lineage>
        <taxon>Eukaryota</taxon>
        <taxon>Fungi</taxon>
        <taxon>Dikarya</taxon>
        <taxon>Ascomycota</taxon>
        <taxon>Pezizomycotina</taxon>
        <taxon>Dothideomycetes</taxon>
        <taxon>Pleosporomycetidae</taxon>
        <taxon>Pleosporales</taxon>
        <taxon>Lophiotremataceae</taxon>
        <taxon>Lophiotrema</taxon>
    </lineage>
</organism>
<dbReference type="GO" id="GO:0016887">
    <property type="term" value="F:ATP hydrolysis activity"/>
    <property type="evidence" value="ECO:0007669"/>
    <property type="project" value="InterPro"/>
</dbReference>
<dbReference type="InterPro" id="IPR003959">
    <property type="entry name" value="ATPase_AAA_core"/>
</dbReference>
<evidence type="ECO:0000256" key="1">
    <source>
        <dbReference type="SAM" id="MobiDB-lite"/>
    </source>
</evidence>
<dbReference type="SMART" id="SM00382">
    <property type="entry name" value="AAA"/>
    <property type="match status" value="1"/>
</dbReference>
<dbReference type="Pfam" id="PF00004">
    <property type="entry name" value="AAA"/>
    <property type="match status" value="1"/>
</dbReference>
<dbReference type="PANTHER" id="PTHR46411:SF3">
    <property type="entry name" value="AAA+ ATPASE DOMAIN-CONTAINING PROTEIN"/>
    <property type="match status" value="1"/>
</dbReference>
<dbReference type="AlphaFoldDB" id="A0A6A5ZGK5"/>
<dbReference type="Gene3D" id="3.40.50.300">
    <property type="entry name" value="P-loop containing nucleotide triphosphate hydrolases"/>
    <property type="match status" value="1"/>
</dbReference>
<proteinExistence type="predicted"/>
<evidence type="ECO:0000313" key="4">
    <source>
        <dbReference type="Proteomes" id="UP000799770"/>
    </source>
</evidence>
<dbReference type="Proteomes" id="UP000799770">
    <property type="component" value="Unassembled WGS sequence"/>
</dbReference>
<dbReference type="Pfam" id="PF22942">
    <property type="entry name" value="DUF7025"/>
    <property type="match status" value="1"/>
</dbReference>
<feature type="region of interest" description="Disordered" evidence="1">
    <location>
        <begin position="1"/>
        <end position="49"/>
    </location>
</feature>
<feature type="domain" description="AAA+ ATPase" evidence="2">
    <location>
        <begin position="473"/>
        <end position="600"/>
    </location>
</feature>
<accession>A0A6A5ZGK5</accession>
<feature type="compositionally biased region" description="Basic and acidic residues" evidence="1">
    <location>
        <begin position="35"/>
        <end position="47"/>
    </location>
</feature>
<dbReference type="InterPro" id="IPR054289">
    <property type="entry name" value="DUF7025"/>
</dbReference>
<dbReference type="EMBL" id="ML977316">
    <property type="protein sequence ID" value="KAF2118640.1"/>
    <property type="molecule type" value="Genomic_DNA"/>
</dbReference>
<feature type="compositionally biased region" description="Basic and acidic residues" evidence="1">
    <location>
        <begin position="14"/>
        <end position="28"/>
    </location>
</feature>
<dbReference type="PANTHER" id="PTHR46411">
    <property type="entry name" value="FAMILY ATPASE, PUTATIVE-RELATED"/>
    <property type="match status" value="1"/>
</dbReference>
<evidence type="ECO:0000313" key="3">
    <source>
        <dbReference type="EMBL" id="KAF2118640.1"/>
    </source>
</evidence>
<protein>
    <submittedName>
        <fullName evidence="3">P-loop containing nucleoside triphosphate hydrolase protein</fullName>
    </submittedName>
</protein>
<dbReference type="InterPro" id="IPR027417">
    <property type="entry name" value="P-loop_NTPase"/>
</dbReference>
<dbReference type="InterPro" id="IPR003593">
    <property type="entry name" value="AAA+_ATPase"/>
</dbReference>
<gene>
    <name evidence="3" type="ORF">BDV96DRAFT_487646</name>
</gene>
<dbReference type="SUPFAM" id="SSF52540">
    <property type="entry name" value="P-loop containing nucleoside triphosphate hydrolases"/>
    <property type="match status" value="1"/>
</dbReference>
<keyword evidence="3" id="KW-0378">Hydrolase</keyword>
<name>A0A6A5ZGK5_9PLEO</name>
<sequence>MPHEALPKNTPALDDDRQNDRPPQHHNAETGVIRSNRELEAKTDEQKAPGMATGLKELYRPDERHSWDDWCPDDIATSADDPAITAKYAVVVRKQPDRSGKGGLMLHSITVQSPLIRKVLSKVFEDFRGLSTKPKDLTFTHPFREFFYRWDSFHAHIAACKDHLTIEHMEILREVVVPQIQPHIDTRDDLVKHGLISYAYLWALFEPGMEIYAKVNKHDRIFLLSETRYEEEFFRLSCRYVDYNGKDFGYISTSMTLRAFDGVIPISELDVLPAQFHSDPDLLRTRLWNRGKTFENLAGVHYKGYTGQYIPKRTFSFGSNERLMESGRIIIDAKLFYEYSSSKSPHLSSLPGSTIETIDVREAGYMELLRRMQYPMPKPTQFEPTSSSNGKAPVQVLSELEYRLCTPQLRGFALSFNEWSTFYVDCVHDITFSIEAFPRLVLPFDYKELILAFVASQLSCNDTFDDIIQGKGEGMIILLHGEPGVGKTLTAEATAEEMRKPLYIMSAGELGYSAGEVEDNLRKVLQISTKWGAVLLIDECDIFLEQRTISDMERNKLVAVFLRVLEYFKGLMFLTTNRIGTFDAAFQSRIHLTINYPALGFDSRKHVWRTFVPGTSKDATVEHTPKHAISDADIHALASIELNGREIKNIVKSATLLSTSKRLPLSMSHIHTVLRVKGIELADN</sequence>